<proteinExistence type="predicted"/>
<name>A0A1X6P3R0_PORUM</name>
<sequence>MLSERQKEVVVRKANEEIDLPFVSERRESRAIEKVVERLNPELEPALLQFMPKINVEMIRLLLDERKSVKERRERLVDLVLEQAAEPLTAALNERVDVAFLPERAESVVLRKVVERMLKEVVEWTVSEVDESVTKELEEIRRRQRRGSDSD</sequence>
<dbReference type="EMBL" id="KV918909">
    <property type="protein sequence ID" value="OSX75273.1"/>
    <property type="molecule type" value="Genomic_DNA"/>
</dbReference>
<dbReference type="Proteomes" id="UP000218209">
    <property type="component" value="Unassembled WGS sequence"/>
</dbReference>
<dbReference type="OrthoDB" id="10253085at2759"/>
<dbReference type="AlphaFoldDB" id="A0A1X6P3R0"/>
<accession>A0A1X6P3R0</accession>
<evidence type="ECO:0000313" key="1">
    <source>
        <dbReference type="EMBL" id="OSX75273.1"/>
    </source>
</evidence>
<reference evidence="1 2" key="1">
    <citation type="submission" date="2017-03" db="EMBL/GenBank/DDBJ databases">
        <title>WGS assembly of Porphyra umbilicalis.</title>
        <authorList>
            <person name="Brawley S.H."/>
            <person name="Blouin N.A."/>
            <person name="Ficko-Blean E."/>
            <person name="Wheeler G.L."/>
            <person name="Lohr M."/>
            <person name="Goodson H.V."/>
            <person name="Jenkins J.W."/>
            <person name="Blaby-Haas C.E."/>
            <person name="Helliwell K.E."/>
            <person name="Chan C."/>
            <person name="Marriage T."/>
            <person name="Bhattacharya D."/>
            <person name="Klein A.S."/>
            <person name="Badis Y."/>
            <person name="Brodie J."/>
            <person name="Cao Y."/>
            <person name="Collen J."/>
            <person name="Dittami S.M."/>
            <person name="Gachon C.M."/>
            <person name="Green B.R."/>
            <person name="Karpowicz S."/>
            <person name="Kim J.W."/>
            <person name="Kudahl U."/>
            <person name="Lin S."/>
            <person name="Michel G."/>
            <person name="Mittag M."/>
            <person name="Olson B.J."/>
            <person name="Pangilinan J."/>
            <person name="Peng Y."/>
            <person name="Qiu H."/>
            <person name="Shu S."/>
            <person name="Singer J.T."/>
            <person name="Smith A.G."/>
            <person name="Sprecher B.N."/>
            <person name="Wagner V."/>
            <person name="Wang W."/>
            <person name="Wang Z.-Y."/>
            <person name="Yan J."/>
            <person name="Yarish C."/>
            <person name="Zoeuner-Riek S."/>
            <person name="Zhuang Y."/>
            <person name="Zou Y."/>
            <person name="Lindquist E.A."/>
            <person name="Grimwood J."/>
            <person name="Barry K."/>
            <person name="Rokhsar D.S."/>
            <person name="Schmutz J."/>
            <person name="Stiller J.W."/>
            <person name="Grossman A.R."/>
            <person name="Prochnik S.E."/>
        </authorList>
    </citation>
    <scope>NUCLEOTIDE SEQUENCE [LARGE SCALE GENOMIC DNA]</scope>
    <source>
        <strain evidence="1">4086291</strain>
    </source>
</reference>
<keyword evidence="2" id="KW-1185">Reference proteome</keyword>
<protein>
    <submittedName>
        <fullName evidence="1">Uncharacterized protein</fullName>
    </submittedName>
</protein>
<evidence type="ECO:0000313" key="2">
    <source>
        <dbReference type="Proteomes" id="UP000218209"/>
    </source>
</evidence>
<gene>
    <name evidence="1" type="ORF">BU14_0243s0008</name>
</gene>
<organism evidence="1 2">
    <name type="scientific">Porphyra umbilicalis</name>
    <name type="common">Purple laver</name>
    <name type="synonym">Red alga</name>
    <dbReference type="NCBI Taxonomy" id="2786"/>
    <lineage>
        <taxon>Eukaryota</taxon>
        <taxon>Rhodophyta</taxon>
        <taxon>Bangiophyceae</taxon>
        <taxon>Bangiales</taxon>
        <taxon>Bangiaceae</taxon>
        <taxon>Porphyra</taxon>
    </lineage>
</organism>